<dbReference type="PROSITE" id="PS50003">
    <property type="entry name" value="PH_DOMAIN"/>
    <property type="match status" value="1"/>
</dbReference>
<accession>A0A8J5XIN4</accession>
<protein>
    <recommendedName>
        <fullName evidence="2">PH domain-containing protein</fullName>
    </recommendedName>
</protein>
<comment type="caution">
    <text evidence="3">The sequence shown here is derived from an EMBL/GenBank/DDBJ whole genome shotgun (WGS) entry which is preliminary data.</text>
</comment>
<feature type="region of interest" description="Disordered" evidence="1">
    <location>
        <begin position="451"/>
        <end position="470"/>
    </location>
</feature>
<evidence type="ECO:0000313" key="4">
    <source>
        <dbReference type="Proteomes" id="UP000751190"/>
    </source>
</evidence>
<organism evidence="3 4">
    <name type="scientific">Diacronema lutheri</name>
    <name type="common">Unicellular marine alga</name>
    <name type="synonym">Monochrysis lutheri</name>
    <dbReference type="NCBI Taxonomy" id="2081491"/>
    <lineage>
        <taxon>Eukaryota</taxon>
        <taxon>Haptista</taxon>
        <taxon>Haptophyta</taxon>
        <taxon>Pavlovophyceae</taxon>
        <taxon>Pavlovales</taxon>
        <taxon>Pavlovaceae</taxon>
        <taxon>Diacronema</taxon>
    </lineage>
</organism>
<dbReference type="Proteomes" id="UP000751190">
    <property type="component" value="Unassembled WGS sequence"/>
</dbReference>
<sequence length="1427" mass="144102">MFLPVFGVDEAPLIVEVDLPHGLLRLWRRGYVATELAIADVACVVESHAPVRAARRRGTAHAQLCVLLRSHEPLVLLCDSDAHCTATCALVRAACARAPEVESERVYQAGELRVEGGLIWSRAWLVLVRGRLYVFADESTRTPSHVYWLDGVRLLQPELESLVLELRAAGRAATDAPARAAQLGDGGAFARVDDEVADAEGALLHRFATADMGAKQRWLTAFREAAEGGGALLCAAPALPELPLAEPGGGGTARAADEAEGGDAGARGTRGAEADGAPAEGDAERARAEVELLVHELALVERGGQLRERVGALLADSRAQQAEALRVGAAVREPRAPRAPAAAPRGTIAHAAIFAAGAAGVAGAARFGARLSAPWVDASGCTCGAHGLDAASGSVIDAASISARAACGADLEAAVEEAGAAGASADALGGAAVWLSRPGARAYSGAAAAAEPPAPPALAQPSCGADAPGARKWADGWRARAWATPSWAGGERPALPAGAAGDGREPPRGGGGACAGGNGALVPSERERREHNALVEAALNGERHILNLHRKLLATPARAAERAPRAVRLRRGLAYVRIVAAPVDLALPAAGALGLVGIAESLVLEIDAQTGFAHVFRQGAPVRALPLDELSGVVQAFSRGHFRQLSGAARGTAAGGAAGGAAGDDAAGDVASLPAFALVWRETRHARAGGGLPPLLLRAPCGGERALACALLRACAAAALCGAPARLPADAVLCEGYLAHAWHSPLGSRGFAHAARVVAGAADASAREHGGGLPFGARSAREHRWVVLTEGGRLLVYASHAARVPLTVSSLDPARAQLRVLQQAALAPSVARPRELRFELWIGSNDRAAGGAAEAGGLAEVHIFGASTQAELERWVAACARAASGCAELLARALHAARSAEAEADAAAAADAEANGARARADGRREPRVRARSDDGGSEASGDASATTGGSEQGGCDGATAASRVPLPRGVRAVERLRAEARALAASLSEAEDASEDATVHALQLIALSALRLQQQAHASKEAGGALRAWGGSLPLPLLAALRRGGGSGGRRARSDGAGGAGSACHDGGLGSRVLADARSAADGTSEPAHAAGDARARARILYAAGKRPSSGGGCACGESAVMGARAAGATDGEAAAHVNGVGCAPASATPRRPLPAAMRARAPHLPPAAAPADDAAHAAPPGPSWSPLCAANAELRATIATQSAHAAYLARAVDFVNSDVQWTWQTVLPFHDGARGVAGDAHAPPVTHTVASLLTEACAHVRRAEALGRARERADARREDGGGAVAQSRVEASAHGCASSLPEALDPGALFGAAPLRAMWLAAAHSIAPVSAGAANGDGHAAARTGGWPSACARADTAAGPGAAPRGQLRGDGEAHAMGSAPQPSDGRAPPPAAAAARPRGVKARAEAQLDQEDFLVRQANRLFNL</sequence>
<feature type="region of interest" description="Disordered" evidence="1">
    <location>
        <begin position="245"/>
        <end position="283"/>
    </location>
</feature>
<dbReference type="OrthoDB" id="10671176at2759"/>
<name>A0A8J5XIN4_DIALT</name>
<reference evidence="3" key="1">
    <citation type="submission" date="2021-05" db="EMBL/GenBank/DDBJ databases">
        <title>The genome of the haptophyte Pavlova lutheri (Diacronema luteri, Pavlovales) - a model for lipid biosynthesis in eukaryotic algae.</title>
        <authorList>
            <person name="Hulatt C.J."/>
            <person name="Posewitz M.C."/>
        </authorList>
    </citation>
    <scope>NUCLEOTIDE SEQUENCE</scope>
    <source>
        <strain evidence="3">NIVA-4/92</strain>
    </source>
</reference>
<evidence type="ECO:0000313" key="3">
    <source>
        <dbReference type="EMBL" id="KAG8465193.1"/>
    </source>
</evidence>
<feature type="compositionally biased region" description="Gly residues" evidence="1">
    <location>
        <begin position="508"/>
        <end position="519"/>
    </location>
</feature>
<feature type="compositionally biased region" description="Low complexity" evidence="1">
    <location>
        <begin position="266"/>
        <end position="280"/>
    </location>
</feature>
<feature type="compositionally biased region" description="Basic and acidic residues" evidence="1">
    <location>
        <begin position="919"/>
        <end position="935"/>
    </location>
</feature>
<feature type="region of interest" description="Disordered" evidence="1">
    <location>
        <begin position="487"/>
        <end position="525"/>
    </location>
</feature>
<feature type="region of interest" description="Disordered" evidence="1">
    <location>
        <begin position="913"/>
        <end position="963"/>
    </location>
</feature>
<evidence type="ECO:0000256" key="1">
    <source>
        <dbReference type="SAM" id="MobiDB-lite"/>
    </source>
</evidence>
<dbReference type="SMART" id="SM00233">
    <property type="entry name" value="PH"/>
    <property type="match status" value="2"/>
</dbReference>
<proteinExistence type="predicted"/>
<feature type="region of interest" description="Disordered" evidence="1">
    <location>
        <begin position="1354"/>
        <end position="1403"/>
    </location>
</feature>
<feature type="region of interest" description="Disordered" evidence="1">
    <location>
        <begin position="1045"/>
        <end position="1065"/>
    </location>
</feature>
<feature type="domain" description="PH" evidence="2">
    <location>
        <begin position="105"/>
        <end position="227"/>
    </location>
</feature>
<evidence type="ECO:0000259" key="2">
    <source>
        <dbReference type="PROSITE" id="PS50003"/>
    </source>
</evidence>
<feature type="compositionally biased region" description="Low complexity" evidence="1">
    <location>
        <begin position="1354"/>
        <end position="1368"/>
    </location>
</feature>
<keyword evidence="4" id="KW-1185">Reference proteome</keyword>
<gene>
    <name evidence="3" type="ORF">KFE25_012556</name>
</gene>
<dbReference type="InterPro" id="IPR001849">
    <property type="entry name" value="PH_domain"/>
</dbReference>
<dbReference type="EMBL" id="JAGTXO010000011">
    <property type="protein sequence ID" value="KAG8465193.1"/>
    <property type="molecule type" value="Genomic_DNA"/>
</dbReference>